<reference evidence="2" key="2">
    <citation type="submission" date="2024-06" db="EMBL/GenBank/DDBJ databases">
        <authorList>
            <person name="Li S."/>
        </authorList>
    </citation>
    <scope>NUCLEOTIDE SEQUENCE</scope>
    <source>
        <strain evidence="2">SR10</strain>
    </source>
</reference>
<dbReference type="AlphaFoldDB" id="A0AAU8MN18"/>
<evidence type="ECO:0000313" key="1">
    <source>
        <dbReference type="EMBL" id="MEI2455634.1"/>
    </source>
</evidence>
<reference evidence="1 3" key="1">
    <citation type="submission" date="2024-02" db="EMBL/GenBank/DDBJ databases">
        <title>Lysobacter Genome Sequencing and Mining.</title>
        <authorList>
            <person name="Bierman J."/>
            <person name="Walker M.C."/>
        </authorList>
    </citation>
    <scope>NUCLEOTIDE SEQUENCE [LARGE SCALE GENOMIC DNA]</scope>
    <source>
        <strain evidence="1 3">PB6250</strain>
    </source>
</reference>
<gene>
    <name evidence="2" type="ORF">ABU614_19510</name>
    <name evidence="1" type="ORF">V2J18_13190</name>
</gene>
<sequence>MTTTLRGRHSPNTPGLSYWASHYRHADFYRDGMRFSDYAPAFYVGISVHLEHPDRDFDDPTLQLRQRYQRIRLGSALNWEQAERAARSAWQRARNTAEAAQARIARHMAELAAQP</sequence>
<keyword evidence="3" id="KW-1185">Reference proteome</keyword>
<evidence type="ECO:0000313" key="3">
    <source>
        <dbReference type="Proteomes" id="UP001387215"/>
    </source>
</evidence>
<dbReference type="EMBL" id="JBANDL010000002">
    <property type="protein sequence ID" value="MEI2455634.1"/>
    <property type="molecule type" value="Genomic_DNA"/>
</dbReference>
<dbReference type="Proteomes" id="UP001387215">
    <property type="component" value="Unassembled WGS sequence"/>
</dbReference>
<dbReference type="EMBL" id="CP159925">
    <property type="protein sequence ID" value="XCO74539.1"/>
    <property type="molecule type" value="Genomic_DNA"/>
</dbReference>
<proteinExistence type="predicted"/>
<organism evidence="2">
    <name type="scientific">Lysobacter firmicutimachus</name>
    <dbReference type="NCBI Taxonomy" id="1792846"/>
    <lineage>
        <taxon>Bacteria</taxon>
        <taxon>Pseudomonadati</taxon>
        <taxon>Pseudomonadota</taxon>
        <taxon>Gammaproteobacteria</taxon>
        <taxon>Lysobacterales</taxon>
        <taxon>Lysobacteraceae</taxon>
        <taxon>Lysobacter</taxon>
    </lineage>
</organism>
<accession>A0AAU8MN18</accession>
<evidence type="ECO:0000313" key="2">
    <source>
        <dbReference type="EMBL" id="XCO74539.1"/>
    </source>
</evidence>
<name>A0AAU8MN18_9GAMM</name>
<dbReference type="RefSeq" id="WP_064749826.1">
    <property type="nucleotide sequence ID" value="NZ_CP159925.1"/>
</dbReference>
<protein>
    <submittedName>
        <fullName evidence="2">Uncharacterized protein</fullName>
    </submittedName>
</protein>